<keyword evidence="1" id="KW-0560">Oxidoreductase</keyword>
<keyword evidence="2" id="KW-1185">Reference proteome</keyword>
<sequence length="140" mass="15108">MLHHVAINVADINKAREFYDPVLAACGYVVAFAFDKYAYYAPASNPHAAEFGLNLNDPAKPIGSTHVAFGASSNAEVDEWYRVAIAAGGTCNGPPGIRAEYHPGFYAAFVHDRDGHNIEFVYIDLSVSACPQAAAEEEEE</sequence>
<accession>A0ACC3TIX3</accession>
<evidence type="ECO:0000313" key="1">
    <source>
        <dbReference type="EMBL" id="KAK9320817.1"/>
    </source>
</evidence>
<protein>
    <submittedName>
        <fullName evidence="1">Glyoxalase/Bleomycin resistance protein/Dihydroxybiphenyl dioxygenase</fullName>
    </submittedName>
</protein>
<organism evidence="1 2">
    <name type="scientific">Lipomyces orientalis</name>
    <dbReference type="NCBI Taxonomy" id="1233043"/>
    <lineage>
        <taxon>Eukaryota</taxon>
        <taxon>Fungi</taxon>
        <taxon>Dikarya</taxon>
        <taxon>Ascomycota</taxon>
        <taxon>Saccharomycotina</taxon>
        <taxon>Lipomycetes</taxon>
        <taxon>Lipomycetales</taxon>
        <taxon>Lipomycetaceae</taxon>
        <taxon>Lipomyces</taxon>
    </lineage>
</organism>
<dbReference type="Proteomes" id="UP001489719">
    <property type="component" value="Unassembled WGS sequence"/>
</dbReference>
<reference evidence="2" key="1">
    <citation type="journal article" date="2024" name="Front. Bioeng. Biotechnol.">
        <title>Genome-scale model development and genomic sequencing of the oleaginous clade Lipomyces.</title>
        <authorList>
            <person name="Czajka J.J."/>
            <person name="Han Y."/>
            <person name="Kim J."/>
            <person name="Mondo S.J."/>
            <person name="Hofstad B.A."/>
            <person name="Robles A."/>
            <person name="Haridas S."/>
            <person name="Riley R."/>
            <person name="LaButti K."/>
            <person name="Pangilinan J."/>
            <person name="Andreopoulos W."/>
            <person name="Lipzen A."/>
            <person name="Yan J."/>
            <person name="Wang M."/>
            <person name="Ng V."/>
            <person name="Grigoriev I.V."/>
            <person name="Spatafora J.W."/>
            <person name="Magnuson J.K."/>
            <person name="Baker S.E."/>
            <person name="Pomraning K.R."/>
        </authorList>
    </citation>
    <scope>NUCLEOTIDE SEQUENCE [LARGE SCALE GENOMIC DNA]</scope>
    <source>
        <strain evidence="2">CBS 10300</strain>
    </source>
</reference>
<evidence type="ECO:0000313" key="2">
    <source>
        <dbReference type="Proteomes" id="UP001489719"/>
    </source>
</evidence>
<comment type="caution">
    <text evidence="1">The sequence shown here is derived from an EMBL/GenBank/DDBJ whole genome shotgun (WGS) entry which is preliminary data.</text>
</comment>
<gene>
    <name evidence="1" type="ORF">V1517DRAFT_328225</name>
</gene>
<name>A0ACC3TIX3_9ASCO</name>
<proteinExistence type="predicted"/>
<keyword evidence="1" id="KW-0223">Dioxygenase</keyword>
<dbReference type="EMBL" id="MU970115">
    <property type="protein sequence ID" value="KAK9320817.1"/>
    <property type="molecule type" value="Genomic_DNA"/>
</dbReference>